<dbReference type="InterPro" id="IPR016187">
    <property type="entry name" value="CTDL_fold"/>
</dbReference>
<dbReference type="Proteomes" id="UP000001038">
    <property type="component" value="Chromosome 11"/>
</dbReference>
<dbReference type="SUPFAM" id="SSF56436">
    <property type="entry name" value="C-type lectin-like"/>
    <property type="match status" value="1"/>
</dbReference>
<reference evidence="3" key="3">
    <citation type="submission" date="2025-09" db="UniProtKB">
        <authorList>
            <consortium name="Ensembl"/>
        </authorList>
    </citation>
    <scope>IDENTIFICATION</scope>
    <source>
        <strain evidence="3">Hd-rR</strain>
    </source>
</reference>
<organism evidence="3 4">
    <name type="scientific">Oryzias latipes</name>
    <name type="common">Japanese rice fish</name>
    <name type="synonym">Japanese killifish</name>
    <dbReference type="NCBI Taxonomy" id="8090"/>
    <lineage>
        <taxon>Eukaryota</taxon>
        <taxon>Metazoa</taxon>
        <taxon>Chordata</taxon>
        <taxon>Craniata</taxon>
        <taxon>Vertebrata</taxon>
        <taxon>Euteleostomi</taxon>
        <taxon>Actinopterygii</taxon>
        <taxon>Neopterygii</taxon>
        <taxon>Teleostei</taxon>
        <taxon>Neoteleostei</taxon>
        <taxon>Acanthomorphata</taxon>
        <taxon>Ovalentaria</taxon>
        <taxon>Atherinomorphae</taxon>
        <taxon>Beloniformes</taxon>
        <taxon>Adrianichthyidae</taxon>
        <taxon>Oryziinae</taxon>
        <taxon>Oryzias</taxon>
    </lineage>
</organism>
<dbReference type="GO" id="GO:0009897">
    <property type="term" value="C:external side of plasma membrane"/>
    <property type="evidence" value="ECO:0000318"/>
    <property type="project" value="GO_Central"/>
</dbReference>
<dbReference type="PANTHER" id="PTHR22803">
    <property type="entry name" value="MANNOSE, PHOSPHOLIPASE, LECTIN RECEPTOR RELATED"/>
    <property type="match status" value="1"/>
</dbReference>
<evidence type="ECO:0000259" key="2">
    <source>
        <dbReference type="PROSITE" id="PS50041"/>
    </source>
</evidence>
<dbReference type="AlphaFoldDB" id="A0A3B3IA13"/>
<name>A0A3B3IA13_ORYLA</name>
<dbReference type="Gene3D" id="3.10.100.10">
    <property type="entry name" value="Mannose-Binding Protein A, subunit A"/>
    <property type="match status" value="1"/>
</dbReference>
<dbReference type="GeneTree" id="ENSGT00940000174731"/>
<evidence type="ECO:0000313" key="3">
    <source>
        <dbReference type="Ensembl" id="ENSORLP00000040904.1"/>
    </source>
</evidence>
<dbReference type="GO" id="GO:0038187">
    <property type="term" value="F:pattern recognition receptor activity"/>
    <property type="evidence" value="ECO:0000318"/>
    <property type="project" value="GO_Central"/>
</dbReference>
<dbReference type="STRING" id="8090.ENSORLP00000040904"/>
<feature type="chain" id="PRO_5017439566" description="C-type lectin domain-containing protein" evidence="1">
    <location>
        <begin position="20"/>
        <end position="107"/>
    </location>
</feature>
<dbReference type="Bgee" id="ENSORLG00000026948">
    <property type="expression patterns" value="Expressed in intestine and 4 other cell types or tissues"/>
</dbReference>
<feature type="signal peptide" evidence="1">
    <location>
        <begin position="1"/>
        <end position="19"/>
    </location>
</feature>
<dbReference type="PROSITE" id="PS50041">
    <property type="entry name" value="C_TYPE_LECTIN_2"/>
    <property type="match status" value="1"/>
</dbReference>
<proteinExistence type="predicted"/>
<sequence length="107" mass="12088">PKICFIGSLVTLNCLCVHGCVILLRGNCPMFWYSYGGRCYKYVATSMTWGDAELHCVSQNANLVSVHSLKEDNLVKMLIRNFDPAEAPTWIGLSDTFLRHQKMFLGQ</sequence>
<dbReference type="InterPro" id="IPR050111">
    <property type="entry name" value="C-type_lectin/snaclec_domain"/>
</dbReference>
<reference evidence="3 4" key="1">
    <citation type="journal article" date="2007" name="Nature">
        <title>The medaka draft genome and insights into vertebrate genome evolution.</title>
        <authorList>
            <person name="Kasahara M."/>
            <person name="Naruse K."/>
            <person name="Sasaki S."/>
            <person name="Nakatani Y."/>
            <person name="Qu W."/>
            <person name="Ahsan B."/>
            <person name="Yamada T."/>
            <person name="Nagayasu Y."/>
            <person name="Doi K."/>
            <person name="Kasai Y."/>
            <person name="Jindo T."/>
            <person name="Kobayashi D."/>
            <person name="Shimada A."/>
            <person name="Toyoda A."/>
            <person name="Kuroki Y."/>
            <person name="Fujiyama A."/>
            <person name="Sasaki T."/>
            <person name="Shimizu A."/>
            <person name="Asakawa S."/>
            <person name="Shimizu N."/>
            <person name="Hashimoto S."/>
            <person name="Yang J."/>
            <person name="Lee Y."/>
            <person name="Matsushima K."/>
            <person name="Sugano S."/>
            <person name="Sakaizumi M."/>
            <person name="Narita T."/>
            <person name="Ohishi K."/>
            <person name="Haga S."/>
            <person name="Ohta F."/>
            <person name="Nomoto H."/>
            <person name="Nogata K."/>
            <person name="Morishita T."/>
            <person name="Endo T."/>
            <person name="Shin-I T."/>
            <person name="Takeda H."/>
            <person name="Morishita S."/>
            <person name="Kohara Y."/>
        </authorList>
    </citation>
    <scope>NUCLEOTIDE SEQUENCE [LARGE SCALE GENOMIC DNA]</scope>
    <source>
        <strain evidence="3 4">Hd-rR</strain>
    </source>
</reference>
<feature type="domain" description="C-type lectin" evidence="2">
    <location>
        <begin position="35"/>
        <end position="95"/>
    </location>
</feature>
<dbReference type="Pfam" id="PF00059">
    <property type="entry name" value="Lectin_C"/>
    <property type="match status" value="1"/>
</dbReference>
<keyword evidence="1" id="KW-0732">Signal</keyword>
<accession>A0A3B3IA13</accession>
<dbReference type="InParanoid" id="A0A3B3IA13"/>
<evidence type="ECO:0000256" key="1">
    <source>
        <dbReference type="SAM" id="SignalP"/>
    </source>
</evidence>
<dbReference type="InterPro" id="IPR001304">
    <property type="entry name" value="C-type_lectin-like"/>
</dbReference>
<reference evidence="3" key="2">
    <citation type="submission" date="2025-08" db="UniProtKB">
        <authorList>
            <consortium name="Ensembl"/>
        </authorList>
    </citation>
    <scope>IDENTIFICATION</scope>
    <source>
        <strain evidence="3">Hd-rR</strain>
    </source>
</reference>
<dbReference type="InterPro" id="IPR016186">
    <property type="entry name" value="C-type_lectin-like/link_sf"/>
</dbReference>
<keyword evidence="4" id="KW-1185">Reference proteome</keyword>
<dbReference type="GO" id="GO:0006955">
    <property type="term" value="P:immune response"/>
    <property type="evidence" value="ECO:0000318"/>
    <property type="project" value="GO_Central"/>
</dbReference>
<dbReference type="Ensembl" id="ENSORLT00000042926.1">
    <property type="protein sequence ID" value="ENSORLP00000040904.1"/>
    <property type="gene ID" value="ENSORLG00000026948.1"/>
</dbReference>
<protein>
    <recommendedName>
        <fullName evidence="2">C-type lectin domain-containing protein</fullName>
    </recommendedName>
</protein>
<evidence type="ECO:0000313" key="4">
    <source>
        <dbReference type="Proteomes" id="UP000001038"/>
    </source>
</evidence>
<dbReference type="GO" id="GO:0030246">
    <property type="term" value="F:carbohydrate binding"/>
    <property type="evidence" value="ECO:0000318"/>
    <property type="project" value="GO_Central"/>
</dbReference>